<protein>
    <recommendedName>
        <fullName evidence="3">Reverse transcriptase domain-containing protein</fullName>
    </recommendedName>
</protein>
<dbReference type="InterPro" id="IPR008042">
    <property type="entry name" value="Retrotrans_Pao"/>
</dbReference>
<sequence>MTRWDKYWTIDSAGVCEFTGTKDAETAAINEHVLKTFEQTIEKRSDGFARVPFGLNVSPFLLAGTVNHHLRTQEDGKAIAKEIRENLYVDNLILAANSVSAIAQKAKQARTIFESMGMNLREFLSNTDAVHQNLPTDACAKGPQQRVLGMMWNAHNDELTVSCSLPAPALVTKRVVARQIASVYDPFGWVTPLITQAKHFQQRLRKERYSWDEILPVHLHDEWNNICQSVDGFHRIIPRTFVKGKQL</sequence>
<dbReference type="InterPro" id="IPR043502">
    <property type="entry name" value="DNA/RNA_pol_sf"/>
</dbReference>
<keyword evidence="2" id="KW-1185">Reference proteome</keyword>
<dbReference type="PANTHER" id="PTHR47331">
    <property type="entry name" value="PHD-TYPE DOMAIN-CONTAINING PROTEIN"/>
    <property type="match status" value="1"/>
</dbReference>
<evidence type="ECO:0000313" key="2">
    <source>
        <dbReference type="Proteomes" id="UP000053660"/>
    </source>
</evidence>
<dbReference type="SUPFAM" id="SSF56672">
    <property type="entry name" value="DNA/RNA polymerases"/>
    <property type="match status" value="1"/>
</dbReference>
<reference evidence="1 2" key="1">
    <citation type="submission" date="2014-03" db="EMBL/GenBank/DDBJ databases">
        <title>Draft genome of the hookworm Oesophagostomum dentatum.</title>
        <authorList>
            <person name="Mitreva M."/>
        </authorList>
    </citation>
    <scope>NUCLEOTIDE SEQUENCE [LARGE SCALE GENOMIC DNA]</scope>
    <source>
        <strain evidence="1 2">OD-Hann</strain>
    </source>
</reference>
<accession>A0A0B1SEP3</accession>
<dbReference type="AlphaFoldDB" id="A0A0B1SEP3"/>
<name>A0A0B1SEP3_OESDE</name>
<dbReference type="Proteomes" id="UP000053660">
    <property type="component" value="Unassembled WGS sequence"/>
</dbReference>
<evidence type="ECO:0008006" key="3">
    <source>
        <dbReference type="Google" id="ProtNLM"/>
    </source>
</evidence>
<proteinExistence type="predicted"/>
<gene>
    <name evidence="1" type="ORF">OESDEN_17935</name>
</gene>
<dbReference type="Pfam" id="PF05380">
    <property type="entry name" value="Peptidase_A17"/>
    <property type="match status" value="1"/>
</dbReference>
<dbReference type="EMBL" id="KN580081">
    <property type="protein sequence ID" value="KHJ82371.1"/>
    <property type="molecule type" value="Genomic_DNA"/>
</dbReference>
<dbReference type="OrthoDB" id="429521at2759"/>
<organism evidence="1 2">
    <name type="scientific">Oesophagostomum dentatum</name>
    <name type="common">Nodular worm</name>
    <dbReference type="NCBI Taxonomy" id="61180"/>
    <lineage>
        <taxon>Eukaryota</taxon>
        <taxon>Metazoa</taxon>
        <taxon>Ecdysozoa</taxon>
        <taxon>Nematoda</taxon>
        <taxon>Chromadorea</taxon>
        <taxon>Rhabditida</taxon>
        <taxon>Rhabditina</taxon>
        <taxon>Rhabditomorpha</taxon>
        <taxon>Strongyloidea</taxon>
        <taxon>Strongylidae</taxon>
        <taxon>Oesophagostomum</taxon>
    </lineage>
</organism>
<evidence type="ECO:0000313" key="1">
    <source>
        <dbReference type="EMBL" id="KHJ82371.1"/>
    </source>
</evidence>